<dbReference type="InterPro" id="IPR020094">
    <property type="entry name" value="TruA/RsuA/RluB/E/F_N"/>
</dbReference>
<gene>
    <name evidence="4 9" type="primary">truA</name>
    <name evidence="9" type="ORF">HP397_06195</name>
</gene>
<reference evidence="9 10" key="1">
    <citation type="submission" date="2020-05" db="EMBL/GenBank/DDBJ databases">
        <title>Streptobacillus felis strain LHL191014123.</title>
        <authorList>
            <person name="Fawzy A."/>
            <person name="Rau J."/>
            <person name="Risse K."/>
            <person name="Schauerte N."/>
            <person name="Geiger C."/>
            <person name="Blom J."/>
            <person name="Imirzalioglu C."/>
            <person name="Falgenhauer J."/>
            <person name="Bach A."/>
            <person name="Herden C."/>
            <person name="Eisenberg T."/>
        </authorList>
    </citation>
    <scope>NUCLEOTIDE SEQUENCE [LARGE SCALE GENOMIC DNA]</scope>
    <source>
        <strain evidence="9 10">LHL191014123</strain>
    </source>
</reference>
<dbReference type="GO" id="GO:0003723">
    <property type="term" value="F:RNA binding"/>
    <property type="evidence" value="ECO:0007669"/>
    <property type="project" value="InterPro"/>
</dbReference>
<dbReference type="PANTHER" id="PTHR11142">
    <property type="entry name" value="PSEUDOURIDYLATE SYNTHASE"/>
    <property type="match status" value="1"/>
</dbReference>
<proteinExistence type="inferred from homology"/>
<evidence type="ECO:0000313" key="9">
    <source>
        <dbReference type="EMBL" id="NYV28391.1"/>
    </source>
</evidence>
<dbReference type="GO" id="GO:0031119">
    <property type="term" value="P:tRNA pseudouridine synthesis"/>
    <property type="evidence" value="ECO:0007669"/>
    <property type="project" value="UniProtKB-UniRule"/>
</dbReference>
<comment type="catalytic activity">
    <reaction evidence="4 7">
        <text>uridine(38/39/40) in tRNA = pseudouridine(38/39/40) in tRNA</text>
        <dbReference type="Rhea" id="RHEA:22376"/>
        <dbReference type="Rhea" id="RHEA-COMP:10085"/>
        <dbReference type="Rhea" id="RHEA-COMP:10087"/>
        <dbReference type="ChEBI" id="CHEBI:65314"/>
        <dbReference type="ChEBI" id="CHEBI:65315"/>
        <dbReference type="EC" id="5.4.99.12"/>
    </reaction>
</comment>
<dbReference type="GO" id="GO:0160147">
    <property type="term" value="F:tRNA pseudouridine(38-40) synthase activity"/>
    <property type="evidence" value="ECO:0007669"/>
    <property type="project" value="UniProtKB-EC"/>
</dbReference>
<accession>A0A7Z0PFR8</accession>
<dbReference type="InterPro" id="IPR020095">
    <property type="entry name" value="PsdUridine_synth_TruA_C"/>
</dbReference>
<evidence type="ECO:0000313" key="10">
    <source>
        <dbReference type="Proteomes" id="UP000526184"/>
    </source>
</evidence>
<keyword evidence="10" id="KW-1185">Reference proteome</keyword>
<dbReference type="Gene3D" id="3.30.70.660">
    <property type="entry name" value="Pseudouridine synthase I, catalytic domain, C-terminal subdomain"/>
    <property type="match status" value="1"/>
</dbReference>
<evidence type="ECO:0000256" key="5">
    <source>
        <dbReference type="PIRSR" id="PIRSR001430-1"/>
    </source>
</evidence>
<dbReference type="HAMAP" id="MF_00171">
    <property type="entry name" value="TruA"/>
    <property type="match status" value="1"/>
</dbReference>
<dbReference type="Pfam" id="PF01416">
    <property type="entry name" value="PseudoU_synth_1"/>
    <property type="match status" value="2"/>
</dbReference>
<organism evidence="9 10">
    <name type="scientific">Streptobacillus felis</name>
    <dbReference type="NCBI Taxonomy" id="1384509"/>
    <lineage>
        <taxon>Bacteria</taxon>
        <taxon>Fusobacteriati</taxon>
        <taxon>Fusobacteriota</taxon>
        <taxon>Fusobacteriia</taxon>
        <taxon>Fusobacteriales</taxon>
        <taxon>Leptotrichiaceae</taxon>
        <taxon>Streptobacillus</taxon>
    </lineage>
</organism>
<dbReference type="NCBIfam" id="TIGR00071">
    <property type="entry name" value="hisT_truA"/>
    <property type="match status" value="1"/>
</dbReference>
<evidence type="ECO:0000259" key="8">
    <source>
        <dbReference type="Pfam" id="PF01416"/>
    </source>
</evidence>
<dbReference type="InterPro" id="IPR001406">
    <property type="entry name" value="PsdUridine_synth_TruA"/>
</dbReference>
<dbReference type="Gene3D" id="3.30.70.580">
    <property type="entry name" value="Pseudouridine synthase I, catalytic domain, N-terminal subdomain"/>
    <property type="match status" value="1"/>
</dbReference>
<dbReference type="Proteomes" id="UP000526184">
    <property type="component" value="Unassembled WGS sequence"/>
</dbReference>
<dbReference type="AlphaFoldDB" id="A0A7Z0PFR8"/>
<evidence type="ECO:0000256" key="3">
    <source>
        <dbReference type="ARBA" id="ARBA00023235"/>
    </source>
</evidence>
<name>A0A7Z0PFR8_9FUSO</name>
<evidence type="ECO:0000256" key="1">
    <source>
        <dbReference type="ARBA" id="ARBA00009375"/>
    </source>
</evidence>
<dbReference type="InterPro" id="IPR020097">
    <property type="entry name" value="PsdUridine_synth_TruA_a/b_dom"/>
</dbReference>
<evidence type="ECO:0000256" key="2">
    <source>
        <dbReference type="ARBA" id="ARBA00022694"/>
    </source>
</evidence>
<dbReference type="InterPro" id="IPR020103">
    <property type="entry name" value="PsdUridine_synth_cat_dom_sf"/>
</dbReference>
<comment type="similarity">
    <text evidence="1 4 7">Belongs to the tRNA pseudouridine synthase TruA family.</text>
</comment>
<sequence>MNNIKIIYQYDGSNYYGSQRQKDKITVQGTIEDILKNSFNETVNMISSGRTDKDVHAKMQISNFILNKDINLNIIKEKIEKYSDYSIKILSIEKVDINYNSRYNNNERTYEYILSKQEYISPFERKYIARIKYDIQIDKLNDILKHFIGSHNFSSFSKKENKADKNPMRTIYDCYAIEKDKRIHIYVKGNSFLKTMVRIIIGTSLAVYENKIKIDFIEDGFKNPNPDAKKYVAPGNGLYLYEVK</sequence>
<feature type="domain" description="Pseudouridine synthase I TruA alpha/beta" evidence="8">
    <location>
        <begin position="7"/>
        <end position="104"/>
    </location>
</feature>
<dbReference type="EMBL" id="JABMKT010000041">
    <property type="protein sequence ID" value="NYV28391.1"/>
    <property type="molecule type" value="Genomic_DNA"/>
</dbReference>
<evidence type="ECO:0000256" key="6">
    <source>
        <dbReference type="PIRSR" id="PIRSR001430-2"/>
    </source>
</evidence>
<dbReference type="CDD" id="cd02570">
    <property type="entry name" value="PseudoU_synth_EcTruA"/>
    <property type="match status" value="1"/>
</dbReference>
<dbReference type="PIRSF" id="PIRSF001430">
    <property type="entry name" value="tRNA_psdUrid_synth"/>
    <property type="match status" value="1"/>
</dbReference>
<dbReference type="OrthoDB" id="9811823at2"/>
<comment type="caution">
    <text evidence="4">Lacks conserved residue(s) required for the propagation of feature annotation.</text>
</comment>
<dbReference type="RefSeq" id="WP_067320041.1">
    <property type="nucleotide sequence ID" value="NZ_CBCRWS010000048.1"/>
</dbReference>
<comment type="caution">
    <text evidence="9">The sequence shown here is derived from an EMBL/GenBank/DDBJ whole genome shotgun (WGS) entry which is preliminary data.</text>
</comment>
<keyword evidence="3 4" id="KW-0413">Isomerase</keyword>
<evidence type="ECO:0000256" key="7">
    <source>
        <dbReference type="RuleBase" id="RU003792"/>
    </source>
</evidence>
<feature type="binding site" evidence="4 6">
    <location>
        <position position="110"/>
    </location>
    <ligand>
        <name>substrate</name>
    </ligand>
</feature>
<keyword evidence="2 4" id="KW-0819">tRNA processing</keyword>
<dbReference type="EC" id="5.4.99.12" evidence="4"/>
<feature type="active site" description="Nucleophile" evidence="4 5">
    <location>
        <position position="52"/>
    </location>
</feature>
<comment type="subunit">
    <text evidence="4">Homodimer.</text>
</comment>
<protein>
    <recommendedName>
        <fullName evidence="4">tRNA pseudouridine synthase A</fullName>
        <ecNumber evidence="4">5.4.99.12</ecNumber>
    </recommendedName>
    <alternativeName>
        <fullName evidence="4">tRNA pseudouridine(38-40) synthase</fullName>
    </alternativeName>
    <alternativeName>
        <fullName evidence="4">tRNA pseudouridylate synthase I</fullName>
    </alternativeName>
    <alternativeName>
        <fullName evidence="4">tRNA-uridine isomerase I</fullName>
    </alternativeName>
</protein>
<dbReference type="PANTHER" id="PTHR11142:SF0">
    <property type="entry name" value="TRNA PSEUDOURIDINE SYNTHASE-LIKE 1"/>
    <property type="match status" value="1"/>
</dbReference>
<evidence type="ECO:0000256" key="4">
    <source>
        <dbReference type="HAMAP-Rule" id="MF_00171"/>
    </source>
</evidence>
<dbReference type="SUPFAM" id="SSF55120">
    <property type="entry name" value="Pseudouridine synthase"/>
    <property type="match status" value="1"/>
</dbReference>
<feature type="domain" description="Pseudouridine synthase I TruA alpha/beta" evidence="8">
    <location>
        <begin position="144"/>
        <end position="244"/>
    </location>
</feature>
<comment type="function">
    <text evidence="4">Formation of pseudouridine at positions 38, 39 and 40 in the anticodon stem and loop of transfer RNAs.</text>
</comment>